<sequence>MLQRFRMCSCDLAEIHSVFRNTHHLIEIVITMCLPPYYLNIVPPLPITYAPVVHKSLRQLSFVLTREKNLRITKIPLIMNYTTLPAQNELHLLTTQTQPSPEIFPTTMHSIEYSRIVNLFHRSGCHLTDLTISIPVPINGFIIPVLRQCHALEKLDIFFNASTAIASFEC</sequence>
<keyword evidence="2" id="KW-1185">Reference proteome</keyword>
<proteinExistence type="predicted"/>
<dbReference type="EMBL" id="JAUEPR010000075">
    <property type="protein sequence ID" value="KAK0467512.1"/>
    <property type="molecule type" value="Genomic_DNA"/>
</dbReference>
<evidence type="ECO:0000313" key="2">
    <source>
        <dbReference type="Proteomes" id="UP001175227"/>
    </source>
</evidence>
<comment type="caution">
    <text evidence="1">The sequence shown here is derived from an EMBL/GenBank/DDBJ whole genome shotgun (WGS) entry which is preliminary data.</text>
</comment>
<name>A0AA39NKU2_9AGAR</name>
<dbReference type="Proteomes" id="UP001175227">
    <property type="component" value="Unassembled WGS sequence"/>
</dbReference>
<dbReference type="AlphaFoldDB" id="A0AA39NKU2"/>
<reference evidence="1" key="1">
    <citation type="submission" date="2023-06" db="EMBL/GenBank/DDBJ databases">
        <authorList>
            <consortium name="Lawrence Berkeley National Laboratory"/>
            <person name="Ahrendt S."/>
            <person name="Sahu N."/>
            <person name="Indic B."/>
            <person name="Wong-Bajracharya J."/>
            <person name="Merenyi Z."/>
            <person name="Ke H.-M."/>
            <person name="Monk M."/>
            <person name="Kocsube S."/>
            <person name="Drula E."/>
            <person name="Lipzen A."/>
            <person name="Balint B."/>
            <person name="Henrissat B."/>
            <person name="Andreopoulos B."/>
            <person name="Martin F.M."/>
            <person name="Harder C.B."/>
            <person name="Rigling D."/>
            <person name="Ford K.L."/>
            <person name="Foster G.D."/>
            <person name="Pangilinan J."/>
            <person name="Papanicolaou A."/>
            <person name="Barry K."/>
            <person name="LaButti K."/>
            <person name="Viragh M."/>
            <person name="Koriabine M."/>
            <person name="Yan M."/>
            <person name="Riley R."/>
            <person name="Champramary S."/>
            <person name="Plett K.L."/>
            <person name="Tsai I.J."/>
            <person name="Slot J."/>
            <person name="Sipos G."/>
            <person name="Plett J."/>
            <person name="Nagy L.G."/>
            <person name="Grigoriev I.V."/>
        </authorList>
    </citation>
    <scope>NUCLEOTIDE SEQUENCE</scope>
    <source>
        <strain evidence="1">ICMP 16352</strain>
    </source>
</reference>
<organism evidence="1 2">
    <name type="scientific">Armillaria novae-zelandiae</name>
    <dbReference type="NCBI Taxonomy" id="153914"/>
    <lineage>
        <taxon>Eukaryota</taxon>
        <taxon>Fungi</taxon>
        <taxon>Dikarya</taxon>
        <taxon>Basidiomycota</taxon>
        <taxon>Agaricomycotina</taxon>
        <taxon>Agaricomycetes</taxon>
        <taxon>Agaricomycetidae</taxon>
        <taxon>Agaricales</taxon>
        <taxon>Marasmiineae</taxon>
        <taxon>Physalacriaceae</taxon>
        <taxon>Armillaria</taxon>
    </lineage>
</organism>
<gene>
    <name evidence="1" type="ORF">IW261DRAFT_1061054</name>
</gene>
<accession>A0AA39NKU2</accession>
<protein>
    <submittedName>
        <fullName evidence="1">Uncharacterized protein</fullName>
    </submittedName>
</protein>
<evidence type="ECO:0000313" key="1">
    <source>
        <dbReference type="EMBL" id="KAK0467512.1"/>
    </source>
</evidence>